<protein>
    <recommendedName>
        <fullName evidence="6">Sugar phosphate transporter domain-containing protein</fullName>
    </recommendedName>
</protein>
<dbReference type="InterPro" id="IPR004853">
    <property type="entry name" value="Sugar_P_trans_dom"/>
</dbReference>
<feature type="transmembrane region" description="Helical" evidence="5">
    <location>
        <begin position="178"/>
        <end position="205"/>
    </location>
</feature>
<comment type="subcellular location">
    <subcellularLocation>
        <location evidence="1">Membrane</location>
        <topology evidence="1">Multi-pass membrane protein</topology>
    </subcellularLocation>
</comment>
<evidence type="ECO:0000256" key="1">
    <source>
        <dbReference type="ARBA" id="ARBA00004141"/>
    </source>
</evidence>
<proteinExistence type="predicted"/>
<evidence type="ECO:0000259" key="6">
    <source>
        <dbReference type="Pfam" id="PF03151"/>
    </source>
</evidence>
<dbReference type="InterPro" id="IPR037185">
    <property type="entry name" value="EmrE-like"/>
</dbReference>
<feature type="domain" description="Sugar phosphate transporter" evidence="6">
    <location>
        <begin position="76"/>
        <end position="365"/>
    </location>
</feature>
<dbReference type="InterPro" id="IPR050186">
    <property type="entry name" value="TPT_transporter"/>
</dbReference>
<organism evidence="7 8">
    <name type="scientific">Rhodosorus marinus</name>
    <dbReference type="NCBI Taxonomy" id="101924"/>
    <lineage>
        <taxon>Eukaryota</taxon>
        <taxon>Rhodophyta</taxon>
        <taxon>Stylonematophyceae</taxon>
        <taxon>Stylonematales</taxon>
        <taxon>Stylonemataceae</taxon>
        <taxon>Rhodosorus</taxon>
    </lineage>
</organism>
<dbReference type="EMBL" id="JAMWBK010000005">
    <property type="protein sequence ID" value="KAJ8904500.1"/>
    <property type="molecule type" value="Genomic_DNA"/>
</dbReference>
<feature type="transmembrane region" description="Helical" evidence="5">
    <location>
        <begin position="147"/>
        <end position="166"/>
    </location>
</feature>
<evidence type="ECO:0000256" key="3">
    <source>
        <dbReference type="ARBA" id="ARBA00022989"/>
    </source>
</evidence>
<accession>A0AAV8UPN4</accession>
<feature type="transmembrane region" description="Helical" evidence="5">
    <location>
        <begin position="217"/>
        <end position="237"/>
    </location>
</feature>
<dbReference type="GO" id="GO:0016020">
    <property type="term" value="C:membrane"/>
    <property type="evidence" value="ECO:0007669"/>
    <property type="project" value="UniProtKB-SubCell"/>
</dbReference>
<keyword evidence="8" id="KW-1185">Reference proteome</keyword>
<keyword evidence="3 5" id="KW-1133">Transmembrane helix</keyword>
<reference evidence="7 8" key="1">
    <citation type="journal article" date="2023" name="Nat. Commun.">
        <title>Origin of minicircular mitochondrial genomes in red algae.</title>
        <authorList>
            <person name="Lee Y."/>
            <person name="Cho C.H."/>
            <person name="Lee Y.M."/>
            <person name="Park S.I."/>
            <person name="Yang J.H."/>
            <person name="West J.A."/>
            <person name="Bhattacharya D."/>
            <person name="Yoon H.S."/>
        </authorList>
    </citation>
    <scope>NUCLEOTIDE SEQUENCE [LARGE SCALE GENOMIC DNA]</scope>
    <source>
        <strain evidence="7 8">CCMP1338</strain>
        <tissue evidence="7">Whole cell</tissue>
    </source>
</reference>
<comment type="caution">
    <text evidence="7">The sequence shown here is derived from an EMBL/GenBank/DDBJ whole genome shotgun (WGS) entry which is preliminary data.</text>
</comment>
<evidence type="ECO:0000313" key="7">
    <source>
        <dbReference type="EMBL" id="KAJ8904500.1"/>
    </source>
</evidence>
<dbReference type="Pfam" id="PF03151">
    <property type="entry name" value="TPT"/>
    <property type="match status" value="1"/>
</dbReference>
<feature type="transmembrane region" description="Helical" evidence="5">
    <location>
        <begin position="257"/>
        <end position="276"/>
    </location>
</feature>
<evidence type="ECO:0000256" key="2">
    <source>
        <dbReference type="ARBA" id="ARBA00022692"/>
    </source>
</evidence>
<gene>
    <name evidence="7" type="ORF">NDN08_001018</name>
</gene>
<name>A0AAV8UPN4_9RHOD</name>
<feature type="transmembrane region" description="Helical" evidence="5">
    <location>
        <begin position="107"/>
        <end position="127"/>
    </location>
</feature>
<feature type="transmembrane region" description="Helical" evidence="5">
    <location>
        <begin position="318"/>
        <end position="342"/>
    </location>
</feature>
<feature type="transmembrane region" description="Helical" evidence="5">
    <location>
        <begin position="78"/>
        <end position="95"/>
    </location>
</feature>
<dbReference type="AlphaFoldDB" id="A0AAV8UPN4"/>
<evidence type="ECO:0000256" key="5">
    <source>
        <dbReference type="SAM" id="Phobius"/>
    </source>
</evidence>
<dbReference type="PANTHER" id="PTHR11132">
    <property type="entry name" value="SOLUTE CARRIER FAMILY 35"/>
    <property type="match status" value="1"/>
</dbReference>
<dbReference type="Proteomes" id="UP001157974">
    <property type="component" value="Unassembled WGS sequence"/>
</dbReference>
<keyword evidence="4 5" id="KW-0472">Membrane</keyword>
<evidence type="ECO:0000256" key="4">
    <source>
        <dbReference type="ARBA" id="ARBA00023136"/>
    </source>
</evidence>
<dbReference type="SUPFAM" id="SSF103481">
    <property type="entry name" value="Multidrug resistance efflux transporter EmrE"/>
    <property type="match status" value="1"/>
</dbReference>
<keyword evidence="2 5" id="KW-0812">Transmembrane</keyword>
<feature type="transmembrane region" description="Helical" evidence="5">
    <location>
        <begin position="282"/>
        <end position="306"/>
    </location>
</feature>
<evidence type="ECO:0000313" key="8">
    <source>
        <dbReference type="Proteomes" id="UP001157974"/>
    </source>
</evidence>
<feature type="transmembrane region" description="Helical" evidence="5">
    <location>
        <begin position="348"/>
        <end position="367"/>
    </location>
</feature>
<sequence length="379" mass="41025">MAIGFVAGSGSSVLGRSQWVSTPLQKETRAGRIAQSRVAPTRCALLPMGKFDRSSTKLLASSASAAPEATGGASTMKVGFYFGLWYFLNVIFNIINKQTLNMWSYPWTLSLVQLGVGATYCTIQWLIGTRKRPNVSWGLLKALTLPAAAHTLGHIMSCLSFSSVAISFTHIVKSAEPVFGAVCAAAFLGEAYPFYVYLTLIPIIFGVALSSATELTFTWMGFITAMISNFAFAMRNVFSKITMADYKSDSTLSSENIYGLISIMAFLMELPFAIYFDNGIPAMVAAGIPFATLFRYFMSSCLLYHLYNEVSYLALGNVSPVTFSVGNTIKRVIIIGASIVFFKTKVMPLNAVGSIVAIVGTFLYSMSKNKAAQAKPKSA</sequence>